<name>A0A016TUE7_9BILA</name>
<dbReference type="GO" id="GO:0042800">
    <property type="term" value="F:histone H3K4 methyltransferase activity"/>
    <property type="evidence" value="ECO:0007669"/>
    <property type="project" value="TreeGrafter"/>
</dbReference>
<dbReference type="GO" id="GO:0000729">
    <property type="term" value="P:DNA double-strand break processing"/>
    <property type="evidence" value="ECO:0007669"/>
    <property type="project" value="TreeGrafter"/>
</dbReference>
<protein>
    <recommendedName>
        <fullName evidence="3">Tc1-like transposase DDE domain-containing protein</fullName>
    </recommendedName>
</protein>
<comment type="caution">
    <text evidence="1">The sequence shown here is derived from an EMBL/GenBank/DDBJ whole genome shotgun (WGS) entry which is preliminary data.</text>
</comment>
<dbReference type="GO" id="GO:0044774">
    <property type="term" value="P:mitotic DNA integrity checkpoint signaling"/>
    <property type="evidence" value="ECO:0007669"/>
    <property type="project" value="TreeGrafter"/>
</dbReference>
<dbReference type="InterPro" id="IPR036397">
    <property type="entry name" value="RNaseH_sf"/>
</dbReference>
<dbReference type="InterPro" id="IPR052709">
    <property type="entry name" value="Transposase-MT_Hybrid"/>
</dbReference>
<dbReference type="GO" id="GO:0031297">
    <property type="term" value="P:replication fork processing"/>
    <property type="evidence" value="ECO:0007669"/>
    <property type="project" value="TreeGrafter"/>
</dbReference>
<dbReference type="OrthoDB" id="9970333at2759"/>
<gene>
    <name evidence="1" type="primary">Acey_s0074.g809</name>
    <name evidence="1" type="ORF">Y032_0074g809</name>
</gene>
<accession>A0A016TUE7</accession>
<dbReference type="GO" id="GO:0046975">
    <property type="term" value="F:histone H3K36 methyltransferase activity"/>
    <property type="evidence" value="ECO:0007669"/>
    <property type="project" value="TreeGrafter"/>
</dbReference>
<dbReference type="GO" id="GO:0015074">
    <property type="term" value="P:DNA integration"/>
    <property type="evidence" value="ECO:0007669"/>
    <property type="project" value="TreeGrafter"/>
</dbReference>
<dbReference type="Proteomes" id="UP000024635">
    <property type="component" value="Unassembled WGS sequence"/>
</dbReference>
<organism evidence="1 2">
    <name type="scientific">Ancylostoma ceylanicum</name>
    <dbReference type="NCBI Taxonomy" id="53326"/>
    <lineage>
        <taxon>Eukaryota</taxon>
        <taxon>Metazoa</taxon>
        <taxon>Ecdysozoa</taxon>
        <taxon>Nematoda</taxon>
        <taxon>Chromadorea</taxon>
        <taxon>Rhabditida</taxon>
        <taxon>Rhabditina</taxon>
        <taxon>Rhabditomorpha</taxon>
        <taxon>Strongyloidea</taxon>
        <taxon>Ancylostomatidae</taxon>
        <taxon>Ancylostomatinae</taxon>
        <taxon>Ancylostoma</taxon>
    </lineage>
</organism>
<dbReference type="AlphaFoldDB" id="A0A016TUE7"/>
<sequence>MQRQTLRVAYCWRSILNWSAVPTRDGGPCAGKLANRKGVMFHHDNPRPHTSLITRQKLIELNWGLMPHPLYSPELAPFKTIRMVKRSILIRLLK</sequence>
<dbReference type="PANTHER" id="PTHR46060">
    <property type="entry name" value="MARINER MOS1 TRANSPOSASE-LIKE PROTEIN"/>
    <property type="match status" value="1"/>
</dbReference>
<dbReference type="GO" id="GO:0044547">
    <property type="term" value="F:DNA topoisomerase binding"/>
    <property type="evidence" value="ECO:0007669"/>
    <property type="project" value="TreeGrafter"/>
</dbReference>
<dbReference type="GO" id="GO:0000793">
    <property type="term" value="C:condensed chromosome"/>
    <property type="evidence" value="ECO:0007669"/>
    <property type="project" value="TreeGrafter"/>
</dbReference>
<keyword evidence="2" id="KW-1185">Reference proteome</keyword>
<dbReference type="STRING" id="53326.A0A016TUE7"/>
<evidence type="ECO:0008006" key="3">
    <source>
        <dbReference type="Google" id="ProtNLM"/>
    </source>
</evidence>
<dbReference type="GO" id="GO:0035861">
    <property type="term" value="C:site of double-strand break"/>
    <property type="evidence" value="ECO:0007669"/>
    <property type="project" value="TreeGrafter"/>
</dbReference>
<evidence type="ECO:0000313" key="1">
    <source>
        <dbReference type="EMBL" id="EYC06629.1"/>
    </source>
</evidence>
<dbReference type="GO" id="GO:0003690">
    <property type="term" value="F:double-stranded DNA binding"/>
    <property type="evidence" value="ECO:0007669"/>
    <property type="project" value="TreeGrafter"/>
</dbReference>
<proteinExistence type="predicted"/>
<evidence type="ECO:0000313" key="2">
    <source>
        <dbReference type="Proteomes" id="UP000024635"/>
    </source>
</evidence>
<reference evidence="2" key="1">
    <citation type="journal article" date="2015" name="Nat. Genet.">
        <title>The genome and transcriptome of the zoonotic hookworm Ancylostoma ceylanicum identify infection-specific gene families.</title>
        <authorList>
            <person name="Schwarz E.M."/>
            <person name="Hu Y."/>
            <person name="Antoshechkin I."/>
            <person name="Miller M.M."/>
            <person name="Sternberg P.W."/>
            <person name="Aroian R.V."/>
        </authorList>
    </citation>
    <scope>NUCLEOTIDE SEQUENCE</scope>
    <source>
        <strain evidence="2">HY135</strain>
    </source>
</reference>
<dbReference type="PANTHER" id="PTHR46060:SF2">
    <property type="entry name" value="HISTONE-LYSINE N-METHYLTRANSFERASE SETMAR"/>
    <property type="match status" value="1"/>
</dbReference>
<dbReference type="GO" id="GO:0000014">
    <property type="term" value="F:single-stranded DNA endodeoxyribonuclease activity"/>
    <property type="evidence" value="ECO:0007669"/>
    <property type="project" value="TreeGrafter"/>
</dbReference>
<dbReference type="GO" id="GO:0003697">
    <property type="term" value="F:single-stranded DNA binding"/>
    <property type="evidence" value="ECO:0007669"/>
    <property type="project" value="TreeGrafter"/>
</dbReference>
<dbReference type="GO" id="GO:0006303">
    <property type="term" value="P:double-strand break repair via nonhomologous end joining"/>
    <property type="evidence" value="ECO:0007669"/>
    <property type="project" value="TreeGrafter"/>
</dbReference>
<dbReference type="EMBL" id="JARK01001410">
    <property type="protein sequence ID" value="EYC06629.1"/>
    <property type="molecule type" value="Genomic_DNA"/>
</dbReference>
<dbReference type="Gene3D" id="3.30.420.10">
    <property type="entry name" value="Ribonuclease H-like superfamily/Ribonuclease H"/>
    <property type="match status" value="1"/>
</dbReference>
<dbReference type="GO" id="GO:0005634">
    <property type="term" value="C:nucleus"/>
    <property type="evidence" value="ECO:0007669"/>
    <property type="project" value="TreeGrafter"/>
</dbReference>